<gene>
    <name evidence="1" type="ORF">FEK34_25100</name>
</gene>
<evidence type="ECO:0000313" key="1">
    <source>
        <dbReference type="EMBL" id="TLF74005.1"/>
    </source>
</evidence>
<dbReference type="Proteomes" id="UP000306378">
    <property type="component" value="Unassembled WGS sequence"/>
</dbReference>
<organism evidence="1 2">
    <name type="scientific">Nocardia cyriacigeorgica</name>
    <dbReference type="NCBI Taxonomy" id="135487"/>
    <lineage>
        <taxon>Bacteria</taxon>
        <taxon>Bacillati</taxon>
        <taxon>Actinomycetota</taxon>
        <taxon>Actinomycetes</taxon>
        <taxon>Mycobacteriales</taxon>
        <taxon>Nocardiaceae</taxon>
        <taxon>Nocardia</taxon>
    </lineage>
</organism>
<dbReference type="SUPFAM" id="SSF140453">
    <property type="entry name" value="EsxAB dimer-like"/>
    <property type="match status" value="1"/>
</dbReference>
<dbReference type="EMBL" id="VBUT01000011">
    <property type="protein sequence ID" value="TLF74005.1"/>
    <property type="molecule type" value="Genomic_DNA"/>
</dbReference>
<dbReference type="RefSeq" id="WP_138451633.1">
    <property type="nucleotide sequence ID" value="NZ_VBUT01000011.1"/>
</dbReference>
<dbReference type="AlphaFoldDB" id="A0A5R8NE63"/>
<evidence type="ECO:0000313" key="2">
    <source>
        <dbReference type="Proteomes" id="UP000306378"/>
    </source>
</evidence>
<name>A0A5R8NE63_9NOCA</name>
<proteinExistence type="predicted"/>
<comment type="caution">
    <text evidence="1">The sequence shown here is derived from an EMBL/GenBank/DDBJ whole genome shotgun (WGS) entry which is preliminary data.</text>
</comment>
<accession>A0A5R8NE63</accession>
<sequence length="103" mass="11104">MAMGYNGSQGELQGFADKFFTHVETMGAHMTVLRDLQVQFQAPLTGATGKATQDEFTRAIEKGTRLQNFLNEAVDALKTSGARVGNQDIDGSVAVGKSTNFNF</sequence>
<reference evidence="1 2" key="1">
    <citation type="submission" date="2019-05" db="EMBL/GenBank/DDBJ databases">
        <title>Genomes sequences of two Nocardia cyriacigeorgica environmental isolates, type strains Nocardia asteroides ATCC 19247 and Nocardia cyriacigeorgica DSM 44484.</title>
        <authorList>
            <person name="Vautrin F."/>
            <person name="Bergeron E."/>
            <person name="Dubost A."/>
            <person name="Abrouk D."/>
            <person name="Rodriguez Nava V."/>
            <person name="Pujic P."/>
        </authorList>
    </citation>
    <scope>NUCLEOTIDE SEQUENCE [LARGE SCALE GENOMIC DNA]</scope>
    <source>
        <strain evidence="1 2">EML 446</strain>
    </source>
</reference>
<protein>
    <submittedName>
        <fullName evidence="1">Uncharacterized protein</fullName>
    </submittedName>
</protein>
<dbReference type="InterPro" id="IPR036689">
    <property type="entry name" value="ESAT-6-like_sf"/>
</dbReference>